<dbReference type="InterPro" id="IPR003599">
    <property type="entry name" value="Ig_sub"/>
</dbReference>
<dbReference type="FunFam" id="2.60.40.10:FF:000032">
    <property type="entry name" value="palladin isoform X1"/>
    <property type="match status" value="1"/>
</dbReference>
<dbReference type="PANTHER" id="PTHR45080:SF27">
    <property type="entry name" value="NEURAL CELL ADHESION MOLECULE 1-LIKE"/>
    <property type="match status" value="1"/>
</dbReference>
<feature type="domain" description="Ig-like" evidence="5">
    <location>
        <begin position="127"/>
        <end position="225"/>
    </location>
</feature>
<dbReference type="InterPro" id="IPR003961">
    <property type="entry name" value="FN3_dom"/>
</dbReference>
<dbReference type="InterPro" id="IPR013098">
    <property type="entry name" value="Ig_I-set"/>
</dbReference>
<keyword evidence="2" id="KW-1015">Disulfide bond</keyword>
<dbReference type="InterPro" id="IPR050958">
    <property type="entry name" value="Cell_Adh-Cytoskel_Orgn"/>
</dbReference>
<keyword evidence="4" id="KW-0472">Membrane</keyword>
<dbReference type="EMBL" id="JXJN01006233">
    <property type="status" value="NOT_ANNOTATED_CDS"/>
    <property type="molecule type" value="Genomic_DNA"/>
</dbReference>
<dbReference type="Pfam" id="PF07679">
    <property type="entry name" value="I-set"/>
    <property type="match status" value="1"/>
</dbReference>
<evidence type="ECO:0008006" key="9">
    <source>
        <dbReference type="Google" id="ProtNLM"/>
    </source>
</evidence>
<evidence type="ECO:0000313" key="8">
    <source>
        <dbReference type="Proteomes" id="UP000092460"/>
    </source>
</evidence>
<dbReference type="SMART" id="SM00408">
    <property type="entry name" value="IGc2"/>
    <property type="match status" value="2"/>
</dbReference>
<sequence>FDNNYIAKLCFCLISPILCILAFVAGSSSHHENGNETDGLRLIPSDHTVVRYTNESLIVLCRNTLADTKVHWKSPKGDIIKEHKGRIHIEASPTSDDVKLVFMHISLADKGDWSCEHAGGGDKASKPFNLIVYQKITFTENTTILTVKEGTNATILCEVKGEPQPNVTWHYNGQPITLETNSTKFRILADGLLINSVTQNDTGEYTCRAYQVNPIASDMQERTVLLKIEHKPIWTYMNVVKERYTFINGTTTLKCEAIAEPPANFSWYRSKKQIHNDKHYRIESGNYVSTLHIRVDNEDVFNVYKCKVKNHLGSIERALILKRGEKPPTPKDMQLRGYNSNTFDIVVNHPRSSDVADPLMKVTGYRIEYMTELEFKKDLGKWTNAKRKEFAYEEGATFLISNLEANTSYLVRAASRNLAGYSDWTKVEKFHTLSLTPANANSATSLTSFYTAKHWLLGFAVMSLHFSKNLAFGCRAQQKQQLLLQLVTGSCTSLSL</sequence>
<dbReference type="InterPro" id="IPR036179">
    <property type="entry name" value="Ig-like_dom_sf"/>
</dbReference>
<dbReference type="PANTHER" id="PTHR45080">
    <property type="entry name" value="CONTACTIN 5"/>
    <property type="match status" value="1"/>
</dbReference>
<dbReference type="Pfam" id="PF13927">
    <property type="entry name" value="Ig_3"/>
    <property type="match status" value="1"/>
</dbReference>
<evidence type="ECO:0000256" key="3">
    <source>
        <dbReference type="ARBA" id="ARBA00023319"/>
    </source>
</evidence>
<dbReference type="GO" id="GO:0050808">
    <property type="term" value="P:synapse organization"/>
    <property type="evidence" value="ECO:0007669"/>
    <property type="project" value="TreeGrafter"/>
</dbReference>
<feature type="transmembrane region" description="Helical" evidence="4">
    <location>
        <begin position="6"/>
        <end position="25"/>
    </location>
</feature>
<organism evidence="7 8">
    <name type="scientific">Glossina palpalis gambiensis</name>
    <dbReference type="NCBI Taxonomy" id="67801"/>
    <lineage>
        <taxon>Eukaryota</taxon>
        <taxon>Metazoa</taxon>
        <taxon>Ecdysozoa</taxon>
        <taxon>Arthropoda</taxon>
        <taxon>Hexapoda</taxon>
        <taxon>Insecta</taxon>
        <taxon>Pterygota</taxon>
        <taxon>Neoptera</taxon>
        <taxon>Endopterygota</taxon>
        <taxon>Diptera</taxon>
        <taxon>Brachycera</taxon>
        <taxon>Muscomorpha</taxon>
        <taxon>Hippoboscoidea</taxon>
        <taxon>Glossinidae</taxon>
        <taxon>Glossina</taxon>
    </lineage>
</organism>
<evidence type="ECO:0000256" key="4">
    <source>
        <dbReference type="SAM" id="Phobius"/>
    </source>
</evidence>
<evidence type="ECO:0000256" key="2">
    <source>
        <dbReference type="ARBA" id="ARBA00023157"/>
    </source>
</evidence>
<dbReference type="CDD" id="cd00096">
    <property type="entry name" value="Ig"/>
    <property type="match status" value="1"/>
</dbReference>
<name>A0A1B0AZB3_9MUSC</name>
<dbReference type="CDD" id="cd00063">
    <property type="entry name" value="FN3"/>
    <property type="match status" value="1"/>
</dbReference>
<keyword evidence="1" id="KW-0677">Repeat</keyword>
<evidence type="ECO:0000259" key="5">
    <source>
        <dbReference type="PROSITE" id="PS50835"/>
    </source>
</evidence>
<dbReference type="GO" id="GO:0008046">
    <property type="term" value="F:axon guidance receptor activity"/>
    <property type="evidence" value="ECO:0007669"/>
    <property type="project" value="TreeGrafter"/>
</dbReference>
<evidence type="ECO:0000259" key="6">
    <source>
        <dbReference type="PROSITE" id="PS50853"/>
    </source>
</evidence>
<proteinExistence type="predicted"/>
<keyword evidence="3" id="KW-0393">Immunoglobulin domain</keyword>
<dbReference type="GO" id="GO:0005886">
    <property type="term" value="C:plasma membrane"/>
    <property type="evidence" value="ECO:0007669"/>
    <property type="project" value="TreeGrafter"/>
</dbReference>
<dbReference type="EMBL" id="JXJN01006234">
    <property type="status" value="NOT_ANNOTATED_CDS"/>
    <property type="molecule type" value="Genomic_DNA"/>
</dbReference>
<dbReference type="SMART" id="SM00409">
    <property type="entry name" value="IG"/>
    <property type="match status" value="3"/>
</dbReference>
<dbReference type="AlphaFoldDB" id="A0A1B0AZB3"/>
<keyword evidence="4" id="KW-0812">Transmembrane</keyword>
<feature type="domain" description="Fibronectin type-III" evidence="6">
    <location>
        <begin position="329"/>
        <end position="435"/>
    </location>
</feature>
<dbReference type="InterPro" id="IPR007110">
    <property type="entry name" value="Ig-like_dom"/>
</dbReference>
<evidence type="ECO:0000313" key="7">
    <source>
        <dbReference type="EnsemblMetazoa" id="GPPI013708-PA"/>
    </source>
</evidence>
<dbReference type="SUPFAM" id="SSF49265">
    <property type="entry name" value="Fibronectin type III"/>
    <property type="match status" value="1"/>
</dbReference>
<dbReference type="InterPro" id="IPR036116">
    <property type="entry name" value="FN3_sf"/>
</dbReference>
<keyword evidence="4" id="KW-1133">Transmembrane helix</keyword>
<dbReference type="VEuPathDB" id="VectorBase:GPPI013708"/>
<feature type="domain" description="Ig-like" evidence="5">
    <location>
        <begin position="232"/>
        <end position="322"/>
    </location>
</feature>
<accession>A0A1B0AZB3</accession>
<dbReference type="GO" id="GO:0030424">
    <property type="term" value="C:axon"/>
    <property type="evidence" value="ECO:0007669"/>
    <property type="project" value="TreeGrafter"/>
</dbReference>
<protein>
    <recommendedName>
        <fullName evidence="9">Neural cell adhesion molecule 1</fullName>
    </recommendedName>
</protein>
<dbReference type="SMART" id="SM00060">
    <property type="entry name" value="FN3"/>
    <property type="match status" value="1"/>
</dbReference>
<dbReference type="PROSITE" id="PS50835">
    <property type="entry name" value="IG_LIKE"/>
    <property type="match status" value="2"/>
</dbReference>
<dbReference type="GO" id="GO:0043025">
    <property type="term" value="C:neuronal cell body"/>
    <property type="evidence" value="ECO:0007669"/>
    <property type="project" value="TreeGrafter"/>
</dbReference>
<reference evidence="8" key="1">
    <citation type="submission" date="2015-01" db="EMBL/GenBank/DDBJ databases">
        <authorList>
            <person name="Aksoy S."/>
            <person name="Warren W."/>
            <person name="Wilson R.K."/>
        </authorList>
    </citation>
    <scope>NUCLEOTIDE SEQUENCE [LARGE SCALE GENOMIC DNA]</scope>
    <source>
        <strain evidence="8">IAEA</strain>
    </source>
</reference>
<dbReference type="PROSITE" id="PS50853">
    <property type="entry name" value="FN3"/>
    <property type="match status" value="1"/>
</dbReference>
<dbReference type="Proteomes" id="UP000092460">
    <property type="component" value="Unassembled WGS sequence"/>
</dbReference>
<reference evidence="7" key="2">
    <citation type="submission" date="2020-05" db="UniProtKB">
        <authorList>
            <consortium name="EnsemblMetazoa"/>
        </authorList>
    </citation>
    <scope>IDENTIFICATION</scope>
    <source>
        <strain evidence="7">IAEA</strain>
    </source>
</reference>
<dbReference type="InterPro" id="IPR003598">
    <property type="entry name" value="Ig_sub2"/>
</dbReference>
<dbReference type="GO" id="GO:0007156">
    <property type="term" value="P:homophilic cell adhesion via plasma membrane adhesion molecules"/>
    <property type="evidence" value="ECO:0007669"/>
    <property type="project" value="TreeGrafter"/>
</dbReference>
<dbReference type="STRING" id="67801.A0A1B0AZB3"/>
<keyword evidence="8" id="KW-1185">Reference proteome</keyword>
<dbReference type="InterPro" id="IPR013783">
    <property type="entry name" value="Ig-like_fold"/>
</dbReference>
<evidence type="ECO:0000256" key="1">
    <source>
        <dbReference type="ARBA" id="ARBA00022737"/>
    </source>
</evidence>
<dbReference type="EnsemblMetazoa" id="GPPI013708-RA">
    <property type="protein sequence ID" value="GPPI013708-PA"/>
    <property type="gene ID" value="GPPI013708"/>
</dbReference>
<dbReference type="SUPFAM" id="SSF48726">
    <property type="entry name" value="Immunoglobulin"/>
    <property type="match status" value="3"/>
</dbReference>
<dbReference type="Gene3D" id="2.60.40.10">
    <property type="entry name" value="Immunoglobulins"/>
    <property type="match status" value="4"/>
</dbReference>